<dbReference type="Gene3D" id="2.30.180.10">
    <property type="entry name" value="FAS1 domain"/>
    <property type="match status" value="1"/>
</dbReference>
<gene>
    <name evidence="3" type="ORF">EW142_04330</name>
</gene>
<dbReference type="AlphaFoldDB" id="A0A4V2HST5"/>
<dbReference type="InterPro" id="IPR036378">
    <property type="entry name" value="FAS1_dom_sf"/>
</dbReference>
<sequence>MKMTPTISLLALLCMGTLSSSAQYQKKETLSVTAESERHSTLFAAVKAVEMDDILEGSGPFTIFAPSNAAFEKFSSAKLKELMSAKDKSELKSLLTYHIVAGNLTASRILRALCRGKGRASFTTVQGKKLTAHMEGYDIVLTDPVGNTARITHADLSHGNRVIHEIDSVILPAQM</sequence>
<dbReference type="InterPro" id="IPR010916">
    <property type="entry name" value="TonB_box_CS"/>
</dbReference>
<organism evidence="3 4">
    <name type="scientific">Flagellimonas allohymeniacidonis</name>
    <dbReference type="NCBI Taxonomy" id="2517819"/>
    <lineage>
        <taxon>Bacteria</taxon>
        <taxon>Pseudomonadati</taxon>
        <taxon>Bacteroidota</taxon>
        <taxon>Flavobacteriia</taxon>
        <taxon>Flavobacteriales</taxon>
        <taxon>Flavobacteriaceae</taxon>
        <taxon>Flagellimonas</taxon>
    </lineage>
</organism>
<feature type="signal peptide" evidence="1">
    <location>
        <begin position="1"/>
        <end position="22"/>
    </location>
</feature>
<proteinExistence type="predicted"/>
<dbReference type="PROSITE" id="PS50213">
    <property type="entry name" value="FAS1"/>
    <property type="match status" value="1"/>
</dbReference>
<dbReference type="Pfam" id="PF02469">
    <property type="entry name" value="Fasciclin"/>
    <property type="match status" value="1"/>
</dbReference>
<name>A0A4V2HST5_9FLAO</name>
<dbReference type="PANTHER" id="PTHR10900">
    <property type="entry name" value="PERIOSTIN-RELATED"/>
    <property type="match status" value="1"/>
</dbReference>
<dbReference type="InterPro" id="IPR000782">
    <property type="entry name" value="FAS1_domain"/>
</dbReference>
<dbReference type="RefSeq" id="WP_130610159.1">
    <property type="nucleotide sequence ID" value="NZ_SGIU01000001.1"/>
</dbReference>
<feature type="domain" description="FAS1" evidence="2">
    <location>
        <begin position="26"/>
        <end position="170"/>
    </location>
</feature>
<dbReference type="PANTHER" id="PTHR10900:SF77">
    <property type="entry name" value="FI19380P1"/>
    <property type="match status" value="1"/>
</dbReference>
<dbReference type="FunFam" id="2.30.180.10:FF:000032">
    <property type="entry name" value="Fasciclin domain-containing protein, putative"/>
    <property type="match status" value="1"/>
</dbReference>
<dbReference type="InterPro" id="IPR050904">
    <property type="entry name" value="Adhesion/Biosynth-related"/>
</dbReference>
<evidence type="ECO:0000259" key="2">
    <source>
        <dbReference type="PROSITE" id="PS50213"/>
    </source>
</evidence>
<feature type="chain" id="PRO_5020774943" evidence="1">
    <location>
        <begin position="23"/>
        <end position="175"/>
    </location>
</feature>
<dbReference type="Proteomes" id="UP000291981">
    <property type="component" value="Unassembled WGS sequence"/>
</dbReference>
<evidence type="ECO:0000313" key="3">
    <source>
        <dbReference type="EMBL" id="TAI49030.1"/>
    </source>
</evidence>
<evidence type="ECO:0000256" key="1">
    <source>
        <dbReference type="SAM" id="SignalP"/>
    </source>
</evidence>
<dbReference type="PROSITE" id="PS00430">
    <property type="entry name" value="TONB_DEPENDENT_REC_1"/>
    <property type="match status" value="1"/>
</dbReference>
<protein>
    <submittedName>
        <fullName evidence="3">Fasciclin domain-containing protein</fullName>
    </submittedName>
</protein>
<keyword evidence="1" id="KW-0732">Signal</keyword>
<dbReference type="OrthoDB" id="9800666at2"/>
<dbReference type="EMBL" id="SGIU01000001">
    <property type="protein sequence ID" value="TAI49030.1"/>
    <property type="molecule type" value="Genomic_DNA"/>
</dbReference>
<comment type="caution">
    <text evidence="3">The sequence shown here is derived from an EMBL/GenBank/DDBJ whole genome shotgun (WGS) entry which is preliminary data.</text>
</comment>
<keyword evidence="4" id="KW-1185">Reference proteome</keyword>
<dbReference type="SMART" id="SM00554">
    <property type="entry name" value="FAS1"/>
    <property type="match status" value="1"/>
</dbReference>
<reference evidence="3 4" key="1">
    <citation type="submission" date="2019-02" db="EMBL/GenBank/DDBJ databases">
        <title>Draft genome sequence of Muricauda sp. 176CP4-71.</title>
        <authorList>
            <person name="Park J.-S."/>
        </authorList>
    </citation>
    <scope>NUCLEOTIDE SEQUENCE [LARGE SCALE GENOMIC DNA]</scope>
    <source>
        <strain evidence="3 4">176CP4-71</strain>
    </source>
</reference>
<dbReference type="SUPFAM" id="SSF82153">
    <property type="entry name" value="FAS1 domain"/>
    <property type="match status" value="1"/>
</dbReference>
<accession>A0A4V2HST5</accession>
<evidence type="ECO:0000313" key="4">
    <source>
        <dbReference type="Proteomes" id="UP000291981"/>
    </source>
</evidence>